<dbReference type="Gene3D" id="1.20.120.160">
    <property type="entry name" value="HPT domain"/>
    <property type="match status" value="1"/>
</dbReference>
<dbReference type="STRING" id="61595.SAMN05421644_1183"/>
<dbReference type="PROSITE" id="PS50894">
    <property type="entry name" value="HPT"/>
    <property type="match status" value="1"/>
</dbReference>
<proteinExistence type="predicted"/>
<evidence type="ECO:0000256" key="2">
    <source>
        <dbReference type="PROSITE-ProRule" id="PRU00110"/>
    </source>
</evidence>
<feature type="domain" description="HPt" evidence="3">
    <location>
        <begin position="59"/>
        <end position="152"/>
    </location>
</feature>
<name>A0A1H3FDB1_ALLWA</name>
<keyword evidence="2" id="KW-0597">Phosphoprotein</keyword>
<sequence>MNAFLSKPFDVTEAVALILSLVKLPTAAVIASTQTTDAAADAQQSCTALPGLALDQGLAIWRKPDLYCQYLQRFAHDYADSAQIIANAEPEAARQLAHKLKGTAGNMGLLEVAEQASRLERHLAEGGDSSVEPLQTAITTALESIARYVQATVAVIVPSEAEE</sequence>
<dbReference type="SUPFAM" id="SSF47226">
    <property type="entry name" value="Histidine-containing phosphotransfer domain, HPT domain"/>
    <property type="match status" value="1"/>
</dbReference>
<feature type="modified residue" description="Phosphohistidine" evidence="2">
    <location>
        <position position="98"/>
    </location>
</feature>
<evidence type="ECO:0000313" key="5">
    <source>
        <dbReference type="Proteomes" id="UP000198672"/>
    </source>
</evidence>
<organism evidence="4 5">
    <name type="scientific">Allochromatium warmingii</name>
    <name type="common">Chromatium warmingii</name>
    <dbReference type="NCBI Taxonomy" id="61595"/>
    <lineage>
        <taxon>Bacteria</taxon>
        <taxon>Pseudomonadati</taxon>
        <taxon>Pseudomonadota</taxon>
        <taxon>Gammaproteobacteria</taxon>
        <taxon>Chromatiales</taxon>
        <taxon>Chromatiaceae</taxon>
        <taxon>Allochromatium</taxon>
    </lineage>
</organism>
<dbReference type="GO" id="GO:0004672">
    <property type="term" value="F:protein kinase activity"/>
    <property type="evidence" value="ECO:0007669"/>
    <property type="project" value="UniProtKB-ARBA"/>
</dbReference>
<dbReference type="OrthoDB" id="9800897at2"/>
<dbReference type="Proteomes" id="UP000198672">
    <property type="component" value="Unassembled WGS sequence"/>
</dbReference>
<keyword evidence="1" id="KW-0902">Two-component regulatory system</keyword>
<keyword evidence="5" id="KW-1185">Reference proteome</keyword>
<evidence type="ECO:0000259" key="3">
    <source>
        <dbReference type="PROSITE" id="PS50894"/>
    </source>
</evidence>
<evidence type="ECO:0000256" key="1">
    <source>
        <dbReference type="ARBA" id="ARBA00023012"/>
    </source>
</evidence>
<protein>
    <submittedName>
        <fullName evidence="4">Hpt domain-containing protein</fullName>
    </submittedName>
</protein>
<reference evidence="5" key="1">
    <citation type="submission" date="2016-10" db="EMBL/GenBank/DDBJ databases">
        <authorList>
            <person name="Varghese N."/>
            <person name="Submissions S."/>
        </authorList>
    </citation>
    <scope>NUCLEOTIDE SEQUENCE [LARGE SCALE GENOMIC DNA]</scope>
    <source>
        <strain evidence="5">DSM 173</strain>
    </source>
</reference>
<dbReference type="InterPro" id="IPR036641">
    <property type="entry name" value="HPT_dom_sf"/>
</dbReference>
<dbReference type="GO" id="GO:0000160">
    <property type="term" value="P:phosphorelay signal transduction system"/>
    <property type="evidence" value="ECO:0007669"/>
    <property type="project" value="UniProtKB-KW"/>
</dbReference>
<dbReference type="AlphaFoldDB" id="A0A1H3FDB1"/>
<dbReference type="InterPro" id="IPR008207">
    <property type="entry name" value="Sig_transdc_His_kin_Hpt_dom"/>
</dbReference>
<gene>
    <name evidence="4" type="ORF">SAMN05421644_1183</name>
</gene>
<accession>A0A1H3FDB1</accession>
<dbReference type="RefSeq" id="WP_091333430.1">
    <property type="nucleotide sequence ID" value="NZ_FNOW01000018.1"/>
</dbReference>
<dbReference type="Pfam" id="PF01627">
    <property type="entry name" value="Hpt"/>
    <property type="match status" value="1"/>
</dbReference>
<evidence type="ECO:0000313" key="4">
    <source>
        <dbReference type="EMBL" id="SDX88885.1"/>
    </source>
</evidence>
<dbReference type="EMBL" id="FNOW01000018">
    <property type="protein sequence ID" value="SDX88885.1"/>
    <property type="molecule type" value="Genomic_DNA"/>
</dbReference>